<dbReference type="OrthoDB" id="6246803at2759"/>
<gene>
    <name evidence="3" type="ORF">FBUS_06100</name>
</gene>
<keyword evidence="2" id="KW-0472">Membrane</keyword>
<protein>
    <recommendedName>
        <fullName evidence="5">G-protein coupled receptors family 1 profile domain-containing protein</fullName>
    </recommendedName>
</protein>
<feature type="transmembrane region" description="Helical" evidence="2">
    <location>
        <begin position="96"/>
        <end position="117"/>
    </location>
</feature>
<dbReference type="SUPFAM" id="SSF81321">
    <property type="entry name" value="Family A G protein-coupled receptor-like"/>
    <property type="match status" value="1"/>
</dbReference>
<feature type="transmembrane region" description="Helical" evidence="2">
    <location>
        <begin position="56"/>
        <end position="76"/>
    </location>
</feature>
<feature type="transmembrane region" description="Helical" evidence="2">
    <location>
        <begin position="249"/>
        <end position="271"/>
    </location>
</feature>
<evidence type="ECO:0000256" key="2">
    <source>
        <dbReference type="SAM" id="Phobius"/>
    </source>
</evidence>
<feature type="compositionally biased region" description="Polar residues" evidence="1">
    <location>
        <begin position="221"/>
        <end position="231"/>
    </location>
</feature>
<feature type="transmembrane region" description="Helical" evidence="2">
    <location>
        <begin position="138"/>
        <end position="160"/>
    </location>
</feature>
<organism evidence="3 4">
    <name type="scientific">Fasciolopsis buskii</name>
    <dbReference type="NCBI Taxonomy" id="27845"/>
    <lineage>
        <taxon>Eukaryota</taxon>
        <taxon>Metazoa</taxon>
        <taxon>Spiralia</taxon>
        <taxon>Lophotrochozoa</taxon>
        <taxon>Platyhelminthes</taxon>
        <taxon>Trematoda</taxon>
        <taxon>Digenea</taxon>
        <taxon>Plagiorchiida</taxon>
        <taxon>Echinostomata</taxon>
        <taxon>Echinostomatoidea</taxon>
        <taxon>Fasciolidae</taxon>
        <taxon>Fasciolopsis</taxon>
    </lineage>
</organism>
<dbReference type="Proteomes" id="UP000728185">
    <property type="component" value="Unassembled WGS sequence"/>
</dbReference>
<keyword evidence="4" id="KW-1185">Reference proteome</keyword>
<comment type="caution">
    <text evidence="3">The sequence shown here is derived from an EMBL/GenBank/DDBJ whole genome shotgun (WGS) entry which is preliminary data.</text>
</comment>
<feature type="transmembrane region" description="Helical" evidence="2">
    <location>
        <begin position="291"/>
        <end position="311"/>
    </location>
</feature>
<accession>A0A8E0RPN6</accession>
<feature type="region of interest" description="Disordered" evidence="1">
    <location>
        <begin position="220"/>
        <end position="240"/>
    </location>
</feature>
<sequence>MKSNTTETVYVGIPTPEFDLAPKVILCTLMTIGVLFNIYAGLVFYQTKISSKLTKFLLYQQSVLYSVYSILTISLISTENYQPRSNVVPIDPVRCYVFQSGGLSRLLRIMIVCNIVLQSADKFWAIVYPKTYRIYMNYYVTLCGLVPPLYSSIAAITRFLEVNLKNGSCVPRVLPINQHLLLSLESLLRYGIPISLIIILNSLSLRKLYKQQVFGFKGKSNETTTPDSPTGGNKRGESSSHSFNTVQKIIFLNTFCLAIELTVIEVVAFLLTILNEYHIIQYAVGSSSRAYYQVLVVLLYDLNPCVQIWTIPTLRKTVRKHYHRCEYVWCHYCLDISRIDNDNDSISDEAETTCSRQ</sequence>
<keyword evidence="2" id="KW-0812">Transmembrane</keyword>
<evidence type="ECO:0000313" key="3">
    <source>
        <dbReference type="EMBL" id="KAA0185955.1"/>
    </source>
</evidence>
<reference evidence="3" key="1">
    <citation type="submission" date="2019-05" db="EMBL/GenBank/DDBJ databases">
        <title>Annotation for the trematode Fasciolopsis buski.</title>
        <authorList>
            <person name="Choi Y.-J."/>
        </authorList>
    </citation>
    <scope>NUCLEOTIDE SEQUENCE</scope>
    <source>
        <strain evidence="3">HT</strain>
        <tissue evidence="3">Whole worm</tissue>
    </source>
</reference>
<evidence type="ECO:0008006" key="5">
    <source>
        <dbReference type="Google" id="ProtNLM"/>
    </source>
</evidence>
<evidence type="ECO:0000256" key="1">
    <source>
        <dbReference type="SAM" id="MobiDB-lite"/>
    </source>
</evidence>
<evidence type="ECO:0000313" key="4">
    <source>
        <dbReference type="Proteomes" id="UP000728185"/>
    </source>
</evidence>
<keyword evidence="2" id="KW-1133">Transmembrane helix</keyword>
<dbReference type="Gene3D" id="1.20.1070.10">
    <property type="entry name" value="Rhodopsin 7-helix transmembrane proteins"/>
    <property type="match status" value="1"/>
</dbReference>
<dbReference type="EMBL" id="LUCM01010073">
    <property type="protein sequence ID" value="KAA0185955.1"/>
    <property type="molecule type" value="Genomic_DNA"/>
</dbReference>
<feature type="transmembrane region" description="Helical" evidence="2">
    <location>
        <begin position="180"/>
        <end position="200"/>
    </location>
</feature>
<dbReference type="AlphaFoldDB" id="A0A8E0RPN6"/>
<proteinExistence type="predicted"/>
<feature type="transmembrane region" description="Helical" evidence="2">
    <location>
        <begin position="20"/>
        <end position="44"/>
    </location>
</feature>
<name>A0A8E0RPN6_9TREM</name>